<organism evidence="2 3">
    <name type="scientific">Actinopolymorpha singaporensis</name>
    <dbReference type="NCBI Taxonomy" id="117157"/>
    <lineage>
        <taxon>Bacteria</taxon>
        <taxon>Bacillati</taxon>
        <taxon>Actinomycetota</taxon>
        <taxon>Actinomycetes</taxon>
        <taxon>Propionibacteriales</taxon>
        <taxon>Actinopolymorphaceae</taxon>
        <taxon>Actinopolymorpha</taxon>
    </lineage>
</organism>
<feature type="domain" description="Oxidoreductase molybdopterin-binding" evidence="1">
    <location>
        <begin position="40"/>
        <end position="189"/>
    </location>
</feature>
<dbReference type="InterPro" id="IPR036374">
    <property type="entry name" value="OxRdtase_Mopterin-bd_sf"/>
</dbReference>
<protein>
    <submittedName>
        <fullName evidence="2">Oxidoreductase molybdopterin binding domain-containing protein</fullName>
    </submittedName>
</protein>
<keyword evidence="3" id="KW-1185">Reference proteome</keyword>
<evidence type="ECO:0000313" key="2">
    <source>
        <dbReference type="EMBL" id="SDT05066.1"/>
    </source>
</evidence>
<sequence>MQGRHFGADVTPERLARIDARRGVPPGQSCVSSWKVMHYGRVPRSTDPQGWDFRVIGATASGTEHILDFATLATLPRVSVLADLHCVNGFSLLDLTWTGIPTRALLELAPPREDVRHVMAWAQYGYSANLRLADLQAEGTLLATGVGGEDLSPEHGGPLRLVLPHLYAWKGPKWLRAIEYLTEDRRGFWEERGYHNSADPWSGERYAYQESAATGPN</sequence>
<dbReference type="Pfam" id="PF00174">
    <property type="entry name" value="Oxidored_molyb"/>
    <property type="match status" value="1"/>
</dbReference>
<name>A0A1H1X8R8_9ACTN</name>
<dbReference type="Gene3D" id="3.90.420.10">
    <property type="entry name" value="Oxidoreductase, molybdopterin-binding domain"/>
    <property type="match status" value="1"/>
</dbReference>
<accession>A0A1H1X8R8</accession>
<dbReference type="PANTHER" id="PTHR43032">
    <property type="entry name" value="PROTEIN-METHIONINE-SULFOXIDE REDUCTASE"/>
    <property type="match status" value="1"/>
</dbReference>
<dbReference type="Proteomes" id="UP000198983">
    <property type="component" value="Chromosome I"/>
</dbReference>
<dbReference type="STRING" id="117157.SAMN04489717_4846"/>
<dbReference type="PANTHER" id="PTHR43032:SF4">
    <property type="entry name" value="OXIDOREDUCTASE MOLYBDOPTERIN-BINDING DOMAIN-CONTAINING PROTEIN"/>
    <property type="match status" value="1"/>
</dbReference>
<proteinExistence type="predicted"/>
<dbReference type="EMBL" id="LT629732">
    <property type="protein sequence ID" value="SDT05066.1"/>
    <property type="molecule type" value="Genomic_DNA"/>
</dbReference>
<gene>
    <name evidence="2" type="ORF">SAMN04489717_4846</name>
</gene>
<dbReference type="AlphaFoldDB" id="A0A1H1X8R8"/>
<evidence type="ECO:0000313" key="3">
    <source>
        <dbReference type="Proteomes" id="UP000198983"/>
    </source>
</evidence>
<evidence type="ECO:0000259" key="1">
    <source>
        <dbReference type="Pfam" id="PF00174"/>
    </source>
</evidence>
<reference evidence="2 3" key="1">
    <citation type="submission" date="2016-10" db="EMBL/GenBank/DDBJ databases">
        <authorList>
            <person name="de Groot N.N."/>
        </authorList>
    </citation>
    <scope>NUCLEOTIDE SEQUENCE [LARGE SCALE GENOMIC DNA]</scope>
    <source>
        <strain evidence="2 3">DSM 22024</strain>
    </source>
</reference>
<dbReference type="SUPFAM" id="SSF56524">
    <property type="entry name" value="Oxidoreductase molybdopterin-binding domain"/>
    <property type="match status" value="1"/>
</dbReference>
<dbReference type="InterPro" id="IPR000572">
    <property type="entry name" value="OxRdtase_Mopterin-bd_dom"/>
</dbReference>